<proteinExistence type="inferred from homology"/>
<dbReference type="SUPFAM" id="SSF143870">
    <property type="entry name" value="PF0523-like"/>
    <property type="match status" value="1"/>
</dbReference>
<dbReference type="GO" id="GO:0005829">
    <property type="term" value="C:cytosol"/>
    <property type="evidence" value="ECO:0007669"/>
    <property type="project" value="TreeGrafter"/>
</dbReference>
<dbReference type="PANTHER" id="PTHR15840:SF10">
    <property type="entry name" value="EKC_KEOPS COMPLEX SUBUNIT TPRKB"/>
    <property type="match status" value="1"/>
</dbReference>
<reference evidence="9" key="2">
    <citation type="journal article" date="2023" name="IMA Fungus">
        <title>Comparative genomic study of the Penicillium genus elucidates a diverse pangenome and 15 lateral gene transfer events.</title>
        <authorList>
            <person name="Petersen C."/>
            <person name="Sorensen T."/>
            <person name="Nielsen M.R."/>
            <person name="Sondergaard T.E."/>
            <person name="Sorensen J.L."/>
            <person name="Fitzpatrick D.A."/>
            <person name="Frisvad J.C."/>
            <person name="Nielsen K.L."/>
        </authorList>
    </citation>
    <scope>NUCLEOTIDE SEQUENCE</scope>
    <source>
        <strain evidence="9">IBT 35675</strain>
    </source>
</reference>
<evidence type="ECO:0000256" key="6">
    <source>
        <dbReference type="ARBA" id="ARBA00023242"/>
    </source>
</evidence>
<dbReference type="EMBL" id="JAPZBR010000008">
    <property type="protein sequence ID" value="KAJ5340959.1"/>
    <property type="molecule type" value="Genomic_DNA"/>
</dbReference>
<protein>
    <recommendedName>
        <fullName evidence="4">EKC/KEOPS complex subunit CGI121</fullName>
    </recommendedName>
    <alternativeName>
        <fullName evidence="3">EKC/KEOPS complex subunit cgi121</fullName>
    </alternativeName>
</protein>
<evidence type="ECO:0000256" key="7">
    <source>
        <dbReference type="ARBA" id="ARBA00025043"/>
    </source>
</evidence>
<dbReference type="GO" id="GO:0002949">
    <property type="term" value="P:tRNA threonylcarbamoyladenosine modification"/>
    <property type="evidence" value="ECO:0007669"/>
    <property type="project" value="TreeGrafter"/>
</dbReference>
<comment type="caution">
    <text evidence="9">The sequence shown here is derived from an EMBL/GenBank/DDBJ whole genome shotgun (WGS) entry which is preliminary data.</text>
</comment>
<evidence type="ECO:0000313" key="10">
    <source>
        <dbReference type="Proteomes" id="UP001148299"/>
    </source>
</evidence>
<evidence type="ECO:0000313" key="9">
    <source>
        <dbReference type="EMBL" id="KAJ5340959.1"/>
    </source>
</evidence>
<comment type="function">
    <text evidence="7">Component of the EKC/KEOPS complex that is required for the formation of a threonylcarbamoyl group on adenosine at position 37 (t(6)A37) in tRNAs that read codons beginning with adenine. The complex is probably involved in the transfer of the threonylcarbamoyl moiety of threonylcarbamoyl-AMP (TC-AMP) to the N6 group of A37. CGI121 acts as an allosteric effector that regulates the t(6)A activity of the complex. The EKC/KEOPS complex also promotes both telomere uncapping and telomere elongation. The complex is required for efficient recruitment of transcriptional coactivators. CGI121 is not required for tRNA modification.</text>
</comment>
<dbReference type="Pfam" id="PF08617">
    <property type="entry name" value="CGI-121"/>
    <property type="match status" value="1"/>
</dbReference>
<name>A0A9W9QQ98_PENBR</name>
<evidence type="ECO:0000256" key="4">
    <source>
        <dbReference type="ARBA" id="ARBA00016009"/>
    </source>
</evidence>
<keyword evidence="5" id="KW-0819">tRNA processing</keyword>
<evidence type="ECO:0000256" key="2">
    <source>
        <dbReference type="ARBA" id="ARBA00005546"/>
    </source>
</evidence>
<reference evidence="9" key="1">
    <citation type="submission" date="2022-12" db="EMBL/GenBank/DDBJ databases">
        <authorList>
            <person name="Petersen C."/>
        </authorList>
    </citation>
    <scope>NUCLEOTIDE SEQUENCE</scope>
    <source>
        <strain evidence="9">IBT 35675</strain>
    </source>
</reference>
<dbReference type="InterPro" id="IPR013926">
    <property type="entry name" value="CGI121/TPRKB"/>
</dbReference>
<keyword evidence="6 8" id="KW-0539">Nucleus</keyword>
<evidence type="ECO:0000256" key="8">
    <source>
        <dbReference type="RuleBase" id="RU004398"/>
    </source>
</evidence>
<sequence length="199" mass="21881">MSSSLESIELPHLPSLPVHVALYRDVQNAAYLKAQLLAGQADYEYAFVDASMVLSRAHVIAAVFRALNDYSHNRLRSHNVHSEIVFSLNPTNNIAESFRRFGITDSTTDLLVIKISTSSEITHETVASHLANSVQGTPVNFDDQILFELADFTKIKKAYKLGALPSPSKAADQVSFPENIETKQRLEKSLVGAIALRGS</sequence>
<evidence type="ECO:0000256" key="1">
    <source>
        <dbReference type="ARBA" id="ARBA00004123"/>
    </source>
</evidence>
<keyword evidence="10" id="KW-1185">Reference proteome</keyword>
<comment type="subcellular location">
    <subcellularLocation>
        <location evidence="1">Nucleus</location>
    </subcellularLocation>
</comment>
<dbReference type="InterPro" id="IPR036504">
    <property type="entry name" value="CGI121/TPRKB_sf"/>
</dbReference>
<accession>A0A9W9QQ98</accession>
<dbReference type="Gene3D" id="3.30.2380.10">
    <property type="entry name" value="CGI121/TPRKB"/>
    <property type="match status" value="1"/>
</dbReference>
<comment type="similarity">
    <text evidence="2 8">Belongs to the CGI121/TPRKB family.</text>
</comment>
<evidence type="ECO:0000256" key="5">
    <source>
        <dbReference type="ARBA" id="ARBA00022694"/>
    </source>
</evidence>
<dbReference type="PANTHER" id="PTHR15840">
    <property type="entry name" value="CGI-121 FAMILY MEMBER"/>
    <property type="match status" value="1"/>
</dbReference>
<gene>
    <name evidence="9" type="ORF">N7541_010083</name>
</gene>
<evidence type="ECO:0000256" key="3">
    <source>
        <dbReference type="ARBA" id="ARBA00015316"/>
    </source>
</evidence>
<dbReference type="Proteomes" id="UP001148299">
    <property type="component" value="Unassembled WGS sequence"/>
</dbReference>
<dbReference type="GO" id="GO:0000408">
    <property type="term" value="C:EKC/KEOPS complex"/>
    <property type="evidence" value="ECO:0007669"/>
    <property type="project" value="TreeGrafter"/>
</dbReference>
<dbReference type="GO" id="GO:0005634">
    <property type="term" value="C:nucleus"/>
    <property type="evidence" value="ECO:0007669"/>
    <property type="project" value="UniProtKB-SubCell"/>
</dbReference>
<dbReference type="AlphaFoldDB" id="A0A9W9QQ98"/>
<organism evidence="9 10">
    <name type="scientific">Penicillium brevicompactum</name>
    <dbReference type="NCBI Taxonomy" id="5074"/>
    <lineage>
        <taxon>Eukaryota</taxon>
        <taxon>Fungi</taxon>
        <taxon>Dikarya</taxon>
        <taxon>Ascomycota</taxon>
        <taxon>Pezizomycotina</taxon>
        <taxon>Eurotiomycetes</taxon>
        <taxon>Eurotiomycetidae</taxon>
        <taxon>Eurotiales</taxon>
        <taxon>Aspergillaceae</taxon>
        <taxon>Penicillium</taxon>
    </lineage>
</organism>